<reference evidence="1" key="1">
    <citation type="submission" date="2014-11" db="EMBL/GenBank/DDBJ databases">
        <authorList>
            <person name="Amaro Gonzalez C."/>
        </authorList>
    </citation>
    <scope>NUCLEOTIDE SEQUENCE</scope>
</reference>
<accession>A0A0E9UGK5</accession>
<dbReference type="AlphaFoldDB" id="A0A0E9UGK5"/>
<sequence>MILISSKVWLMGPSGLGHCGARYCLTSRT</sequence>
<reference evidence="1" key="2">
    <citation type="journal article" date="2015" name="Fish Shellfish Immunol.">
        <title>Early steps in the European eel (Anguilla anguilla)-Vibrio vulnificus interaction in the gills: Role of the RtxA13 toxin.</title>
        <authorList>
            <person name="Callol A."/>
            <person name="Pajuelo D."/>
            <person name="Ebbesson L."/>
            <person name="Teles M."/>
            <person name="MacKenzie S."/>
            <person name="Amaro C."/>
        </authorList>
    </citation>
    <scope>NUCLEOTIDE SEQUENCE</scope>
</reference>
<proteinExistence type="predicted"/>
<evidence type="ECO:0000313" key="1">
    <source>
        <dbReference type="EMBL" id="JAH64108.1"/>
    </source>
</evidence>
<organism evidence="1">
    <name type="scientific">Anguilla anguilla</name>
    <name type="common">European freshwater eel</name>
    <name type="synonym">Muraena anguilla</name>
    <dbReference type="NCBI Taxonomy" id="7936"/>
    <lineage>
        <taxon>Eukaryota</taxon>
        <taxon>Metazoa</taxon>
        <taxon>Chordata</taxon>
        <taxon>Craniata</taxon>
        <taxon>Vertebrata</taxon>
        <taxon>Euteleostomi</taxon>
        <taxon>Actinopterygii</taxon>
        <taxon>Neopterygii</taxon>
        <taxon>Teleostei</taxon>
        <taxon>Anguilliformes</taxon>
        <taxon>Anguillidae</taxon>
        <taxon>Anguilla</taxon>
    </lineage>
</organism>
<dbReference type="EMBL" id="GBXM01044469">
    <property type="protein sequence ID" value="JAH64108.1"/>
    <property type="molecule type" value="Transcribed_RNA"/>
</dbReference>
<protein>
    <submittedName>
        <fullName evidence="1">Uncharacterized protein</fullName>
    </submittedName>
</protein>
<name>A0A0E9UGK5_ANGAN</name>